<dbReference type="STRING" id="458.Lrub_0862"/>
<reference evidence="1 2" key="1">
    <citation type="submission" date="2015-11" db="EMBL/GenBank/DDBJ databases">
        <title>Genomic analysis of 38 Legionella species identifies large and diverse effector repertoires.</title>
        <authorList>
            <person name="Burstein D."/>
            <person name="Amaro F."/>
            <person name="Zusman T."/>
            <person name="Lifshitz Z."/>
            <person name="Cohen O."/>
            <person name="Gilbert J.A."/>
            <person name="Pupko T."/>
            <person name="Shuman H.A."/>
            <person name="Segal G."/>
        </authorList>
    </citation>
    <scope>NUCLEOTIDE SEQUENCE [LARGE SCALE GENOMIC DNA]</scope>
    <source>
        <strain evidence="1 2">WA-270A-C2</strain>
    </source>
</reference>
<dbReference type="Proteomes" id="UP000054608">
    <property type="component" value="Unassembled WGS sequence"/>
</dbReference>
<name>A0A0W0XVK8_9GAMM</name>
<evidence type="ECO:0000313" key="2">
    <source>
        <dbReference type="Proteomes" id="UP000054608"/>
    </source>
</evidence>
<dbReference type="EMBL" id="LNYT01000007">
    <property type="protein sequence ID" value="KTD48511.1"/>
    <property type="molecule type" value="Genomic_DNA"/>
</dbReference>
<evidence type="ECO:0000313" key="1">
    <source>
        <dbReference type="EMBL" id="KTD48511.1"/>
    </source>
</evidence>
<accession>A0A0W0XVK8</accession>
<keyword evidence="2" id="KW-1185">Reference proteome</keyword>
<dbReference type="OrthoDB" id="5653719at2"/>
<dbReference type="AlphaFoldDB" id="A0A0W0XVK8"/>
<gene>
    <name evidence="1" type="ORF">Lrub_0862</name>
</gene>
<dbReference type="RefSeq" id="WP_058530970.1">
    <property type="nucleotide sequence ID" value="NZ_CAAAIN010000001.1"/>
</dbReference>
<sequence>MENGTLTEKRLLLDALIKNVNSTREKAIAQSILIRKAIANSEKEKVKNPEKKTEIENQLRKYDELLKQLLTVIDEINTYSPEYQLSLNQLQEAEQANPEVPAVR</sequence>
<proteinExistence type="predicted"/>
<comment type="caution">
    <text evidence="1">The sequence shown here is derived from an EMBL/GenBank/DDBJ whole genome shotgun (WGS) entry which is preliminary data.</text>
</comment>
<protein>
    <recommendedName>
        <fullName evidence="3">Coiled-coil protein</fullName>
    </recommendedName>
</protein>
<dbReference type="PATRIC" id="fig|458.5.peg.894"/>
<organism evidence="1 2">
    <name type="scientific">Legionella rubrilucens</name>
    <dbReference type="NCBI Taxonomy" id="458"/>
    <lineage>
        <taxon>Bacteria</taxon>
        <taxon>Pseudomonadati</taxon>
        <taxon>Pseudomonadota</taxon>
        <taxon>Gammaproteobacteria</taxon>
        <taxon>Legionellales</taxon>
        <taxon>Legionellaceae</taxon>
        <taxon>Legionella</taxon>
    </lineage>
</organism>
<evidence type="ECO:0008006" key="3">
    <source>
        <dbReference type="Google" id="ProtNLM"/>
    </source>
</evidence>